<dbReference type="InterPro" id="IPR018186">
    <property type="entry name" value="TF_T-box_CS"/>
</dbReference>
<dbReference type="InterPro" id="IPR046360">
    <property type="entry name" value="T-box_DNA-bd"/>
</dbReference>
<evidence type="ECO:0000256" key="8">
    <source>
        <dbReference type="SAM" id="SignalP"/>
    </source>
</evidence>
<keyword evidence="5 6" id="KW-0539">Nucleus</keyword>
<evidence type="ECO:0000256" key="1">
    <source>
        <dbReference type="ARBA" id="ARBA00004123"/>
    </source>
</evidence>
<dbReference type="Pfam" id="PF00907">
    <property type="entry name" value="T-box"/>
    <property type="match status" value="1"/>
</dbReference>
<protein>
    <recommendedName>
        <fullName evidence="9">T-box domain-containing protein</fullName>
    </recommendedName>
</protein>
<feature type="region of interest" description="Disordered" evidence="7">
    <location>
        <begin position="430"/>
        <end position="457"/>
    </location>
</feature>
<organism evidence="10 11">
    <name type="scientific">Balaenoptera physalus</name>
    <name type="common">Fin whale</name>
    <name type="synonym">Balaena physalus</name>
    <dbReference type="NCBI Taxonomy" id="9770"/>
    <lineage>
        <taxon>Eukaryota</taxon>
        <taxon>Metazoa</taxon>
        <taxon>Chordata</taxon>
        <taxon>Craniata</taxon>
        <taxon>Vertebrata</taxon>
        <taxon>Euteleostomi</taxon>
        <taxon>Mammalia</taxon>
        <taxon>Eutheria</taxon>
        <taxon>Laurasiatheria</taxon>
        <taxon>Artiodactyla</taxon>
        <taxon>Whippomorpha</taxon>
        <taxon>Cetacea</taxon>
        <taxon>Mysticeti</taxon>
        <taxon>Balaenopteridae</taxon>
        <taxon>Balaenoptera</taxon>
    </lineage>
</organism>
<name>A0A643C0C4_BALPH</name>
<dbReference type="GO" id="GO:0045893">
    <property type="term" value="P:positive regulation of DNA-templated transcription"/>
    <property type="evidence" value="ECO:0007669"/>
    <property type="project" value="InterPro"/>
</dbReference>
<dbReference type="EMBL" id="SGJD01003018">
    <property type="protein sequence ID" value="KAB0393717.1"/>
    <property type="molecule type" value="Genomic_DNA"/>
</dbReference>
<dbReference type="SUPFAM" id="SSF49417">
    <property type="entry name" value="p53-like transcription factors"/>
    <property type="match status" value="1"/>
</dbReference>
<dbReference type="PANTHER" id="PTHR11267:SF116">
    <property type="entry name" value="T-BOX TRANSCRIPTION FACTOR TBX22"/>
    <property type="match status" value="1"/>
</dbReference>
<feature type="compositionally biased region" description="Basic and acidic residues" evidence="7">
    <location>
        <begin position="128"/>
        <end position="151"/>
    </location>
</feature>
<dbReference type="InterPro" id="IPR008967">
    <property type="entry name" value="p53-like_TF_DNA-bd_sf"/>
</dbReference>
<evidence type="ECO:0000313" key="10">
    <source>
        <dbReference type="EMBL" id="KAB0393717.1"/>
    </source>
</evidence>
<dbReference type="InterPro" id="IPR036960">
    <property type="entry name" value="T-box_sf"/>
</dbReference>
<keyword evidence="4" id="KW-0804">Transcription</keyword>
<keyword evidence="11" id="KW-1185">Reference proteome</keyword>
<dbReference type="Gene3D" id="2.60.40.820">
    <property type="entry name" value="Transcription factor, T-box"/>
    <property type="match status" value="1"/>
</dbReference>
<evidence type="ECO:0000256" key="2">
    <source>
        <dbReference type="ARBA" id="ARBA00023015"/>
    </source>
</evidence>
<dbReference type="PROSITE" id="PS01283">
    <property type="entry name" value="TBOX_1"/>
    <property type="match status" value="1"/>
</dbReference>
<evidence type="ECO:0000313" key="11">
    <source>
        <dbReference type="Proteomes" id="UP000437017"/>
    </source>
</evidence>
<feature type="region of interest" description="Disordered" evidence="7">
    <location>
        <begin position="128"/>
        <end position="162"/>
    </location>
</feature>
<comment type="subcellular location">
    <subcellularLocation>
        <location evidence="1 6">Nucleus</location>
    </subcellularLocation>
</comment>
<dbReference type="FunFam" id="2.60.40.820:FF:000001">
    <property type="entry name" value="T-box transcription factor TBX18"/>
    <property type="match status" value="1"/>
</dbReference>
<dbReference type="GO" id="GO:0000981">
    <property type="term" value="F:DNA-binding transcription factor activity, RNA polymerase II-specific"/>
    <property type="evidence" value="ECO:0007669"/>
    <property type="project" value="TreeGrafter"/>
</dbReference>
<proteinExistence type="predicted"/>
<dbReference type="InterPro" id="IPR001699">
    <property type="entry name" value="TF_T-box"/>
</dbReference>
<gene>
    <name evidence="10" type="ORF">E2I00_006656</name>
</gene>
<evidence type="ECO:0000259" key="9">
    <source>
        <dbReference type="PROSITE" id="PS50252"/>
    </source>
</evidence>
<dbReference type="GO" id="GO:0005634">
    <property type="term" value="C:nucleus"/>
    <property type="evidence" value="ECO:0007669"/>
    <property type="project" value="UniProtKB-SubCell"/>
</dbReference>
<dbReference type="GO" id="GO:0000978">
    <property type="term" value="F:RNA polymerase II cis-regulatory region sequence-specific DNA binding"/>
    <property type="evidence" value="ECO:0007669"/>
    <property type="project" value="InterPro"/>
</dbReference>
<feature type="non-terminal residue" evidence="10">
    <location>
        <position position="1"/>
    </location>
</feature>
<dbReference type="PANTHER" id="PTHR11267">
    <property type="entry name" value="T-BOX PROTEIN-RELATED"/>
    <property type="match status" value="1"/>
</dbReference>
<evidence type="ECO:0000256" key="5">
    <source>
        <dbReference type="ARBA" id="ARBA00023242"/>
    </source>
</evidence>
<dbReference type="OrthoDB" id="7442607at2759"/>
<keyword evidence="8" id="KW-0732">Signal</keyword>
<feature type="domain" description="T-box" evidence="9">
    <location>
        <begin position="215"/>
        <end position="402"/>
    </location>
</feature>
<feature type="chain" id="PRO_5024933299" description="T-box domain-containing protein" evidence="8">
    <location>
        <begin position="21"/>
        <end position="639"/>
    </location>
</feature>
<comment type="caution">
    <text evidence="10">The sequence shown here is derived from an EMBL/GenBank/DDBJ whole genome shotgun (WGS) entry which is preliminary data.</text>
</comment>
<dbReference type="Proteomes" id="UP000437017">
    <property type="component" value="Unassembled WGS sequence"/>
</dbReference>
<evidence type="ECO:0000256" key="7">
    <source>
        <dbReference type="SAM" id="MobiDB-lite"/>
    </source>
</evidence>
<sequence length="639" mass="70663">RLVLATLLWTLETAGTGIYGANEPSLRQLSDQRKAWPLDTETNNLLPTSIKTLWIQKKPVSKTNSGGYDQPGIHSVRCNSISQSERPEPPLGAGMALSSRAHAFSVEALVGRPSKRKLRDTREEAQLELLEKEGGEAEEERRSSAAGRKSEQPGVSEKGARELRSSLKLSASLCPAEKRPKTEPLATTFSGCGGGSAGCNSFGSLEEKDAIQVELQGSELWKRFHDIGTEMIITKAGRRMFPSVRVKVKGLDPGKQYYVAIDVVPVDSKRYRYVYHSSQWMVAGNTDHSCITPRFYVHPDSPCSGETWMRQIISFDRVKLTNNEMDDKGHIILQSMHKYKPRVHVMKQDSRVDMSRIQSLPAEGVKTFSFKETEFTTVTAYQNQQITKLKIDRNPFAKGFRDPGRNRGVLDGVLETYPWRPSLTLDFKTFGADTQSGSNGSSPATSSGGAPSPLNSLLSPPCSPPTFHIPTSSLGMPCPELYLHNINLPLCYKICPTNFWRQQPLVLPAPERLASSSSSQSLAPLMMEIPILSSLGATNSKYVSSEDFNGQCQQASNSSNQMLYGLQAPGNILSPNPIAQEAIGCSFHPSYGFYRYNFSMPSRLVNATNHLKVNDNSQVSLIEGKCNHARWYPKINHCL</sequence>
<dbReference type="PROSITE" id="PS01264">
    <property type="entry name" value="TBOX_2"/>
    <property type="match status" value="1"/>
</dbReference>
<comment type="caution">
    <text evidence="6">Lacks conserved residue(s) required for the propagation of feature annotation.</text>
</comment>
<dbReference type="PROSITE" id="PS50252">
    <property type="entry name" value="TBOX_3"/>
    <property type="match status" value="1"/>
</dbReference>
<evidence type="ECO:0000256" key="4">
    <source>
        <dbReference type="ARBA" id="ARBA00023163"/>
    </source>
</evidence>
<dbReference type="GO" id="GO:0000785">
    <property type="term" value="C:chromatin"/>
    <property type="evidence" value="ECO:0007669"/>
    <property type="project" value="TreeGrafter"/>
</dbReference>
<dbReference type="AlphaFoldDB" id="A0A643C0C4"/>
<reference evidence="10 11" key="1">
    <citation type="journal article" date="2019" name="PLoS ONE">
        <title>Genomic analyses reveal an absence of contemporary introgressive admixture between fin whales and blue whales, despite known hybrids.</title>
        <authorList>
            <person name="Westbury M.V."/>
            <person name="Petersen B."/>
            <person name="Lorenzen E.D."/>
        </authorList>
    </citation>
    <scope>NUCLEOTIDE SEQUENCE [LARGE SCALE GENOMIC DNA]</scope>
    <source>
        <strain evidence="10">FinWhale-01</strain>
    </source>
</reference>
<dbReference type="GO" id="GO:0001708">
    <property type="term" value="P:cell fate specification"/>
    <property type="evidence" value="ECO:0007669"/>
    <property type="project" value="TreeGrafter"/>
</dbReference>
<evidence type="ECO:0000256" key="6">
    <source>
        <dbReference type="PROSITE-ProRule" id="PRU00201"/>
    </source>
</evidence>
<feature type="compositionally biased region" description="Low complexity" evidence="7">
    <location>
        <begin position="436"/>
        <end position="457"/>
    </location>
</feature>
<dbReference type="SMART" id="SM00425">
    <property type="entry name" value="TBOX"/>
    <property type="match status" value="1"/>
</dbReference>
<dbReference type="CDD" id="cd20200">
    <property type="entry name" value="T-box_TBX22-like"/>
    <property type="match status" value="1"/>
</dbReference>
<evidence type="ECO:0000256" key="3">
    <source>
        <dbReference type="ARBA" id="ARBA00023125"/>
    </source>
</evidence>
<keyword evidence="2" id="KW-0805">Transcription regulation</keyword>
<keyword evidence="3 6" id="KW-0238">DNA-binding</keyword>
<accession>A0A643C0C4</accession>
<feature type="signal peptide" evidence="8">
    <location>
        <begin position="1"/>
        <end position="20"/>
    </location>
</feature>
<dbReference type="PRINTS" id="PR00937">
    <property type="entry name" value="TBOX"/>
</dbReference>